<dbReference type="SUPFAM" id="SSF50978">
    <property type="entry name" value="WD40 repeat-like"/>
    <property type="match status" value="1"/>
</dbReference>
<accession>A0AAI8VZK5</accession>
<feature type="repeat" description="WD" evidence="2">
    <location>
        <begin position="347"/>
        <end position="377"/>
    </location>
</feature>
<evidence type="ECO:0000259" key="4">
    <source>
        <dbReference type="Pfam" id="PF24883"/>
    </source>
</evidence>
<keyword evidence="6" id="KW-1185">Reference proteome</keyword>
<evidence type="ECO:0000256" key="3">
    <source>
        <dbReference type="SAM" id="MobiDB-lite"/>
    </source>
</evidence>
<dbReference type="InterPro" id="IPR036322">
    <property type="entry name" value="WD40_repeat_dom_sf"/>
</dbReference>
<protein>
    <submittedName>
        <fullName evidence="5">Uu.00g020760.m01.CDS01</fullName>
    </submittedName>
</protein>
<comment type="caution">
    <text evidence="5">The sequence shown here is derived from an EMBL/GenBank/DDBJ whole genome shotgun (WGS) entry which is preliminary data.</text>
</comment>
<dbReference type="Gene3D" id="2.130.10.10">
    <property type="entry name" value="YVTN repeat-like/Quinoprotein amine dehydrogenase"/>
    <property type="match status" value="1"/>
</dbReference>
<proteinExistence type="predicted"/>
<dbReference type="Pfam" id="PF24883">
    <property type="entry name" value="NPHP3_N"/>
    <property type="match status" value="1"/>
</dbReference>
<reference evidence="5" key="1">
    <citation type="submission" date="2023-10" db="EMBL/GenBank/DDBJ databases">
        <authorList>
            <person name="Hackl T."/>
        </authorList>
    </citation>
    <scope>NUCLEOTIDE SEQUENCE</scope>
</reference>
<dbReference type="PANTHER" id="PTHR10039:SF14">
    <property type="entry name" value="NACHT DOMAIN-CONTAINING PROTEIN"/>
    <property type="match status" value="1"/>
</dbReference>
<dbReference type="Proteomes" id="UP001295740">
    <property type="component" value="Unassembled WGS sequence"/>
</dbReference>
<evidence type="ECO:0000313" key="5">
    <source>
        <dbReference type="EMBL" id="CAJ2513957.1"/>
    </source>
</evidence>
<feature type="domain" description="Nephrocystin 3-like N-terminal" evidence="4">
    <location>
        <begin position="89"/>
        <end position="205"/>
    </location>
</feature>
<dbReference type="InterPro" id="IPR001680">
    <property type="entry name" value="WD40_rpt"/>
</dbReference>
<keyword evidence="1" id="KW-0677">Repeat</keyword>
<dbReference type="PANTHER" id="PTHR10039">
    <property type="entry name" value="AMELOGENIN"/>
    <property type="match status" value="1"/>
</dbReference>
<feature type="region of interest" description="Disordered" evidence="3">
    <location>
        <begin position="1"/>
        <end position="22"/>
    </location>
</feature>
<gene>
    <name evidence="5" type="ORF">KHLLAP_LOCUS14425</name>
</gene>
<dbReference type="AlphaFoldDB" id="A0AAI8VZK5"/>
<dbReference type="PROSITE" id="PS50082">
    <property type="entry name" value="WD_REPEATS_2"/>
    <property type="match status" value="1"/>
</dbReference>
<evidence type="ECO:0000313" key="6">
    <source>
        <dbReference type="Proteomes" id="UP001295740"/>
    </source>
</evidence>
<keyword evidence="2" id="KW-0853">WD repeat</keyword>
<dbReference type="EMBL" id="CAUWAG010000020">
    <property type="protein sequence ID" value="CAJ2513957.1"/>
    <property type="molecule type" value="Genomic_DNA"/>
</dbReference>
<feature type="compositionally biased region" description="Polar residues" evidence="3">
    <location>
        <begin position="12"/>
        <end position="21"/>
    </location>
</feature>
<dbReference type="InterPro" id="IPR015943">
    <property type="entry name" value="WD40/YVTN_repeat-like_dom_sf"/>
</dbReference>
<evidence type="ECO:0000256" key="2">
    <source>
        <dbReference type="PROSITE-ProRule" id="PRU00221"/>
    </source>
</evidence>
<sequence>MANAGLDPSIDQGGSSYSRNVTVHGGPFHQGNIVNIQQTADRCLIDLHVTDPRHDKKRVQDTKGGLLADLTSGCSGSRATRERARPCSSAGIIDKLEKLLAEGRRLSYFFCQAIIERINTATAVLRGLIFMLLDQDASLVSHIKKKYDIAGEGLFQGDNAWYALSEIFTNILRDLKLQGVCLVIDALDECIGGLPQLLELIVKTSRNWPQIKEELSNVAHRLSLEVNAKSVAAAVDSYILHKYLSSNADGTFLWVALVCQKLAKTSQGNALQKVKSFPSGLDSLYRQIIQQVRALDDAELCMQVLALIATTYRPPSLAESTTFIKVDGSTVGDAELLKEISACEATLKGHTDTVYSAAFSADGQRVVSASDNQTVRL</sequence>
<evidence type="ECO:0000256" key="1">
    <source>
        <dbReference type="ARBA" id="ARBA00022737"/>
    </source>
</evidence>
<name>A0AAI8VZK5_9PEZI</name>
<dbReference type="PROSITE" id="PS50294">
    <property type="entry name" value="WD_REPEATS_REGION"/>
    <property type="match status" value="1"/>
</dbReference>
<dbReference type="InterPro" id="IPR056884">
    <property type="entry name" value="NPHP3-like_N"/>
</dbReference>
<dbReference type="Pfam" id="PF00400">
    <property type="entry name" value="WD40"/>
    <property type="match status" value="1"/>
</dbReference>
<organism evidence="5 6">
    <name type="scientific">Anthostomella pinea</name>
    <dbReference type="NCBI Taxonomy" id="933095"/>
    <lineage>
        <taxon>Eukaryota</taxon>
        <taxon>Fungi</taxon>
        <taxon>Dikarya</taxon>
        <taxon>Ascomycota</taxon>
        <taxon>Pezizomycotina</taxon>
        <taxon>Sordariomycetes</taxon>
        <taxon>Xylariomycetidae</taxon>
        <taxon>Xylariales</taxon>
        <taxon>Xylariaceae</taxon>
        <taxon>Anthostomella</taxon>
    </lineage>
</organism>